<accession>A0A2T1HNC4</accession>
<reference evidence="4" key="1">
    <citation type="submission" date="2018-03" db="EMBL/GenBank/DDBJ databases">
        <authorList>
            <person name="Sun L."/>
            <person name="Liu H."/>
            <person name="Chen W."/>
            <person name="Huang K."/>
            <person name="Liu W."/>
            <person name="Gao X."/>
        </authorList>
    </citation>
    <scope>NUCLEOTIDE SEQUENCE [LARGE SCALE GENOMIC DNA]</scope>
    <source>
        <strain evidence="4">SH9</strain>
    </source>
</reference>
<comment type="caution">
    <text evidence="3">The sequence shown here is derived from an EMBL/GenBank/DDBJ whole genome shotgun (WGS) entry which is preliminary data.</text>
</comment>
<dbReference type="Proteomes" id="UP000239772">
    <property type="component" value="Unassembled WGS sequence"/>
</dbReference>
<sequence length="436" mass="48760">MNNLQDRYLNDAHKYDAHFIVAMVEGASTVVSALGIWPVVMRSQHSSGTGSLRERARMILAPETPRAMMAKHDAAGYSSPCSSQFSPEEMHAKLHHENNFDYIRLFAALQVLIFHSIYHLGIESPFWTNILSPFAGVPIFFVTSGFLITASYERKPTLLSYAHNRVLRIFPGLWACLAVTAAVVLYLGYEVWSVAGVQWFVLQLCAVIYTPKFLSGFGFGSYNGSLWTIPVELQFYATVPVLSYVVARTRRKDLTLAVALVFFLGLAVIIRGIAPSVMGIYDTTETLAGKLLRYCFFSHYYLFLIGALCWYLRLETTKILAGAAWAWLIVLAATHVVFRDATPIAVVVRQGVLAMFTLAVAHSYVRVNLLRGQDISYGVYLYHGLILNLVIEFGGGGDARWLYGVLGASLVAGWLSWALVEKRMRSRKFREGFRHA</sequence>
<feature type="transmembrane region" description="Helical" evidence="1">
    <location>
        <begin position="344"/>
        <end position="365"/>
    </location>
</feature>
<evidence type="ECO:0000256" key="1">
    <source>
        <dbReference type="SAM" id="Phobius"/>
    </source>
</evidence>
<dbReference type="InterPro" id="IPR002656">
    <property type="entry name" value="Acyl_transf_3_dom"/>
</dbReference>
<feature type="transmembrane region" description="Helical" evidence="1">
    <location>
        <begin position="401"/>
        <end position="420"/>
    </location>
</feature>
<feature type="domain" description="Acyltransferase 3" evidence="2">
    <location>
        <begin position="99"/>
        <end position="415"/>
    </location>
</feature>
<dbReference type="PANTHER" id="PTHR23028">
    <property type="entry name" value="ACETYLTRANSFERASE"/>
    <property type="match status" value="1"/>
</dbReference>
<keyword evidence="1" id="KW-0472">Membrane</keyword>
<gene>
    <name evidence="3" type="ORF">SLNSH_20605</name>
</gene>
<organism evidence="3 4">
    <name type="scientific">Alsobacter soli</name>
    <dbReference type="NCBI Taxonomy" id="2109933"/>
    <lineage>
        <taxon>Bacteria</taxon>
        <taxon>Pseudomonadati</taxon>
        <taxon>Pseudomonadota</taxon>
        <taxon>Alphaproteobacteria</taxon>
        <taxon>Hyphomicrobiales</taxon>
        <taxon>Alsobacteraceae</taxon>
        <taxon>Alsobacter</taxon>
    </lineage>
</organism>
<evidence type="ECO:0000313" key="4">
    <source>
        <dbReference type="Proteomes" id="UP000239772"/>
    </source>
</evidence>
<feature type="transmembrane region" description="Helical" evidence="1">
    <location>
        <begin position="227"/>
        <end position="247"/>
    </location>
</feature>
<feature type="transmembrane region" description="Helical" evidence="1">
    <location>
        <begin position="20"/>
        <end position="40"/>
    </location>
</feature>
<evidence type="ECO:0000259" key="2">
    <source>
        <dbReference type="Pfam" id="PF01757"/>
    </source>
</evidence>
<proteinExistence type="predicted"/>
<keyword evidence="4" id="KW-1185">Reference proteome</keyword>
<dbReference type="EMBL" id="PVZS01000031">
    <property type="protein sequence ID" value="PSC03133.1"/>
    <property type="molecule type" value="Genomic_DNA"/>
</dbReference>
<feature type="transmembrane region" description="Helical" evidence="1">
    <location>
        <begin position="377"/>
        <end position="395"/>
    </location>
</feature>
<dbReference type="InterPro" id="IPR050879">
    <property type="entry name" value="Acyltransferase_3"/>
</dbReference>
<feature type="transmembrane region" description="Helical" evidence="1">
    <location>
        <begin position="126"/>
        <end position="148"/>
    </location>
</feature>
<dbReference type="GO" id="GO:0016020">
    <property type="term" value="C:membrane"/>
    <property type="evidence" value="ECO:0007669"/>
    <property type="project" value="TreeGrafter"/>
</dbReference>
<keyword evidence="1" id="KW-0812">Transmembrane</keyword>
<feature type="transmembrane region" description="Helical" evidence="1">
    <location>
        <begin position="319"/>
        <end position="338"/>
    </location>
</feature>
<feature type="transmembrane region" description="Helical" evidence="1">
    <location>
        <begin position="169"/>
        <end position="189"/>
    </location>
</feature>
<feature type="transmembrane region" description="Helical" evidence="1">
    <location>
        <begin position="102"/>
        <end position="120"/>
    </location>
</feature>
<protein>
    <recommendedName>
        <fullName evidence="2">Acyltransferase 3 domain-containing protein</fullName>
    </recommendedName>
</protein>
<feature type="transmembrane region" description="Helical" evidence="1">
    <location>
        <begin position="294"/>
        <end position="312"/>
    </location>
</feature>
<feature type="transmembrane region" description="Helical" evidence="1">
    <location>
        <begin position="254"/>
        <end position="274"/>
    </location>
</feature>
<evidence type="ECO:0000313" key="3">
    <source>
        <dbReference type="EMBL" id="PSC03133.1"/>
    </source>
</evidence>
<dbReference type="AlphaFoldDB" id="A0A2T1HNC4"/>
<name>A0A2T1HNC4_9HYPH</name>
<dbReference type="GO" id="GO:0000271">
    <property type="term" value="P:polysaccharide biosynthetic process"/>
    <property type="evidence" value="ECO:0007669"/>
    <property type="project" value="TreeGrafter"/>
</dbReference>
<dbReference type="GO" id="GO:0016747">
    <property type="term" value="F:acyltransferase activity, transferring groups other than amino-acyl groups"/>
    <property type="evidence" value="ECO:0007669"/>
    <property type="project" value="InterPro"/>
</dbReference>
<dbReference type="PANTHER" id="PTHR23028:SF53">
    <property type="entry name" value="ACYL_TRANSF_3 DOMAIN-CONTAINING PROTEIN"/>
    <property type="match status" value="1"/>
</dbReference>
<dbReference type="Pfam" id="PF01757">
    <property type="entry name" value="Acyl_transf_3"/>
    <property type="match status" value="1"/>
</dbReference>
<keyword evidence="1" id="KW-1133">Transmembrane helix</keyword>